<organism evidence="6 7">
    <name type="scientific">Solilutibacter oculi</name>
    <dbReference type="NCBI Taxonomy" id="2698682"/>
    <lineage>
        <taxon>Bacteria</taxon>
        <taxon>Pseudomonadati</taxon>
        <taxon>Pseudomonadota</taxon>
        <taxon>Gammaproteobacteria</taxon>
        <taxon>Lysobacterales</taxon>
        <taxon>Lysobacteraceae</taxon>
        <taxon>Solilutibacter</taxon>
    </lineage>
</organism>
<dbReference type="EMBL" id="CP029556">
    <property type="protein sequence ID" value="AXA84518.1"/>
    <property type="molecule type" value="Genomic_DNA"/>
</dbReference>
<dbReference type="Gene3D" id="3.10.350.10">
    <property type="entry name" value="LysM domain"/>
    <property type="match status" value="1"/>
</dbReference>
<dbReference type="PROSITE" id="PS51782">
    <property type="entry name" value="LYSM"/>
    <property type="match status" value="1"/>
</dbReference>
<evidence type="ECO:0000259" key="5">
    <source>
        <dbReference type="PROSITE" id="PS51782"/>
    </source>
</evidence>
<dbReference type="PANTHER" id="PTHR34700:SF8">
    <property type="entry name" value="POTASSIUM BINDING PROTEIN KBP"/>
    <property type="match status" value="1"/>
</dbReference>
<dbReference type="RefSeq" id="WP_112926731.1">
    <property type="nucleotide sequence ID" value="NZ_CP029556.1"/>
</dbReference>
<reference evidence="7" key="1">
    <citation type="submission" date="2018-05" db="EMBL/GenBank/DDBJ databases">
        <title>Luteimonas pekinense sp. nov., isolated from human Meibomian gland secretions, Beijing, China.</title>
        <authorList>
            <person name="Wen T."/>
            <person name="Bai H."/>
            <person name="Lv H."/>
        </authorList>
    </citation>
    <scope>NUCLEOTIDE SEQUENCE [LARGE SCALE GENOMIC DNA]</scope>
    <source>
        <strain evidence="7">83-4</strain>
    </source>
</reference>
<evidence type="ECO:0000256" key="1">
    <source>
        <dbReference type="ARBA" id="ARBA00004496"/>
    </source>
</evidence>
<dbReference type="InterPro" id="IPR018392">
    <property type="entry name" value="LysM"/>
</dbReference>
<dbReference type="AlphaFoldDB" id="A0A344J658"/>
<dbReference type="CDD" id="cd00118">
    <property type="entry name" value="LysM"/>
    <property type="match status" value="1"/>
</dbReference>
<evidence type="ECO:0000313" key="6">
    <source>
        <dbReference type="EMBL" id="AXA84518.1"/>
    </source>
</evidence>
<evidence type="ECO:0000259" key="4">
    <source>
        <dbReference type="PROSITE" id="PS50914"/>
    </source>
</evidence>
<dbReference type="InterPro" id="IPR007055">
    <property type="entry name" value="BON_dom"/>
</dbReference>
<dbReference type="InterPro" id="IPR052196">
    <property type="entry name" value="Bact_Kbp"/>
</dbReference>
<dbReference type="FunFam" id="3.10.350.10:FF:000001">
    <property type="entry name" value="Peptidoglycan-binding protein LysM"/>
    <property type="match status" value="1"/>
</dbReference>
<dbReference type="PROSITE" id="PS50914">
    <property type="entry name" value="BON"/>
    <property type="match status" value="1"/>
</dbReference>
<feature type="domain" description="LysM" evidence="5">
    <location>
        <begin position="112"/>
        <end position="161"/>
    </location>
</feature>
<dbReference type="OrthoDB" id="370541at2"/>
<comment type="subcellular location">
    <subcellularLocation>
        <location evidence="1">Cytoplasm</location>
    </subcellularLocation>
</comment>
<dbReference type="GO" id="GO:0005737">
    <property type="term" value="C:cytoplasm"/>
    <property type="evidence" value="ECO:0007669"/>
    <property type="project" value="UniProtKB-SubCell"/>
</dbReference>
<dbReference type="InterPro" id="IPR036779">
    <property type="entry name" value="LysM_dom_sf"/>
</dbReference>
<evidence type="ECO:0000256" key="2">
    <source>
        <dbReference type="ARBA" id="ARBA00022490"/>
    </source>
</evidence>
<dbReference type="Proteomes" id="UP000251842">
    <property type="component" value="Chromosome"/>
</dbReference>
<evidence type="ECO:0000313" key="7">
    <source>
        <dbReference type="Proteomes" id="UP000251842"/>
    </source>
</evidence>
<dbReference type="SMART" id="SM00257">
    <property type="entry name" value="LysM"/>
    <property type="match status" value="1"/>
</dbReference>
<dbReference type="Pfam" id="PF04972">
    <property type="entry name" value="BON"/>
    <property type="match status" value="1"/>
</dbReference>
<gene>
    <name evidence="6" type="ORF">DCD74_07305</name>
</gene>
<dbReference type="PANTHER" id="PTHR34700">
    <property type="entry name" value="POTASSIUM BINDING PROTEIN KBP"/>
    <property type="match status" value="1"/>
</dbReference>
<feature type="domain" description="BON" evidence="4">
    <location>
        <begin position="17"/>
        <end position="85"/>
    </location>
</feature>
<protein>
    <recommendedName>
        <fullName evidence="3">Potassium binding protein Kbp</fullName>
    </recommendedName>
</protein>
<sequence>MGMFDFIKNAGEKIFKPGEARAEDAIIKHIGSYGLDISGLKVEVDGSTATIEGEAKDVTTREKAVLVAGNIEGVDKVDDRMTVASSGADFSAVTGGSSAVVGAGGTGEWSSRTYTVEKGDTLSKIAKEMYGDANKYPVIFEANKPMLKDPDKIYPGQVLRIPAEA</sequence>
<name>A0A344J658_9GAMM</name>
<proteinExistence type="predicted"/>
<accession>A0A344J658</accession>
<dbReference type="KEGG" id="lue:DCD74_07305"/>
<evidence type="ECO:0000256" key="3">
    <source>
        <dbReference type="ARBA" id="ARBA00072219"/>
    </source>
</evidence>
<dbReference type="SUPFAM" id="SSF54106">
    <property type="entry name" value="LysM domain"/>
    <property type="match status" value="1"/>
</dbReference>
<dbReference type="NCBIfam" id="NF008399">
    <property type="entry name" value="PRK11198.1"/>
    <property type="match status" value="1"/>
</dbReference>
<keyword evidence="7" id="KW-1185">Reference proteome</keyword>
<keyword evidence="2" id="KW-0963">Cytoplasm</keyword>
<dbReference type="Pfam" id="PF01476">
    <property type="entry name" value="LysM"/>
    <property type="match status" value="1"/>
</dbReference>